<dbReference type="GO" id="GO:0046394">
    <property type="term" value="P:carboxylic acid biosynthetic process"/>
    <property type="evidence" value="ECO:0007669"/>
    <property type="project" value="UniProtKB-ARBA"/>
</dbReference>
<feature type="compositionally biased region" description="Low complexity" evidence="1">
    <location>
        <begin position="401"/>
        <end position="411"/>
    </location>
</feature>
<accession>A0A8H6S2A3</accession>
<sequence length="511" mass="54108">MQPSPHSRVQVTISRLPTSLSIVSIPRSRLDALSHPVLHLLLQPSSTFFSVTANLIELSLFADAGHVSALEEIARADQASSSSSSVEPVQVSDERWSVLQIDSHSDQLDDAGARVSELSAPLAQAGISILYQSSYMSDFIFVKERRLAQVMSLFAAAGFVALHAADPNLLTTSLAPFVVGPTRERSGSAPLPSTNSRSSSKSGPKGALRASSTGQTREATQPSNQKSGLSVPLPDVRVLAPDLACVGLADDAAEQWQLKLVKLLAFPDLIPIPARAAALSSSSKSASQDDGYFSHSPSPTPEDKPDECGSGVPRSPPLEVPSRLDPLPVHISWPEPVSEEPKALADTSVEHAIPFFSFTRTPEGSSLTAGASVLAALFPRAERHMVICGGELDAADRQMEESPMSSVPSSPIVANGHGAGFGHSGDAEDEDEDEDEDDEDADGHPLLSALQIDLRSADLNTHGLVHRFSRALARGAVNHMYASTLRTANLLVPTGRNGRSARRASGLLQDC</sequence>
<dbReference type="SUPFAM" id="SSF55021">
    <property type="entry name" value="ACT-like"/>
    <property type="match status" value="1"/>
</dbReference>
<dbReference type="EMBL" id="JACAZE010000025">
    <property type="protein sequence ID" value="KAF7291008.1"/>
    <property type="molecule type" value="Genomic_DNA"/>
</dbReference>
<evidence type="ECO:0000259" key="2">
    <source>
        <dbReference type="Pfam" id="PF13840"/>
    </source>
</evidence>
<feature type="domain" description="CASTOR ACT" evidence="2">
    <location>
        <begin position="92"/>
        <end position="152"/>
    </location>
</feature>
<proteinExistence type="predicted"/>
<gene>
    <name evidence="3" type="ORF">HMN09_01279900</name>
</gene>
<feature type="compositionally biased region" description="Polar residues" evidence="1">
    <location>
        <begin position="191"/>
        <end position="202"/>
    </location>
</feature>
<feature type="region of interest" description="Disordered" evidence="1">
    <location>
        <begin position="281"/>
        <end position="327"/>
    </location>
</feature>
<dbReference type="OrthoDB" id="58529at2759"/>
<feature type="region of interest" description="Disordered" evidence="1">
    <location>
        <begin position="400"/>
        <end position="443"/>
    </location>
</feature>
<dbReference type="InterPro" id="IPR027795">
    <property type="entry name" value="CASTOR_ACT_dom"/>
</dbReference>
<dbReference type="Pfam" id="PF13840">
    <property type="entry name" value="ACT_7"/>
    <property type="match status" value="1"/>
</dbReference>
<dbReference type="PANTHER" id="PTHR31131">
    <property type="entry name" value="CHROMOSOME 1, WHOLE GENOME SHOTGUN SEQUENCE"/>
    <property type="match status" value="1"/>
</dbReference>
<dbReference type="Proteomes" id="UP000613580">
    <property type="component" value="Unassembled WGS sequence"/>
</dbReference>
<evidence type="ECO:0000313" key="4">
    <source>
        <dbReference type="Proteomes" id="UP000613580"/>
    </source>
</evidence>
<feature type="region of interest" description="Disordered" evidence="1">
    <location>
        <begin position="181"/>
        <end position="231"/>
    </location>
</feature>
<dbReference type="AlphaFoldDB" id="A0A8H6S2A3"/>
<feature type="compositionally biased region" description="Acidic residues" evidence="1">
    <location>
        <begin position="427"/>
        <end position="441"/>
    </location>
</feature>
<protein>
    <submittedName>
        <fullName evidence="3">ACT-7 domain-containing protein</fullName>
    </submittedName>
</protein>
<name>A0A8H6S2A3_MYCCL</name>
<comment type="caution">
    <text evidence="3">The sequence shown here is derived from an EMBL/GenBank/DDBJ whole genome shotgun (WGS) entry which is preliminary data.</text>
</comment>
<feature type="compositionally biased region" description="Polar residues" evidence="1">
    <location>
        <begin position="210"/>
        <end position="228"/>
    </location>
</feature>
<dbReference type="PANTHER" id="PTHR31131:SF6">
    <property type="entry name" value="CASTOR ACT DOMAIN-CONTAINING PROTEIN"/>
    <property type="match status" value="1"/>
</dbReference>
<keyword evidence="4" id="KW-1185">Reference proteome</keyword>
<reference evidence="3" key="1">
    <citation type="submission" date="2020-05" db="EMBL/GenBank/DDBJ databases">
        <title>Mycena genomes resolve the evolution of fungal bioluminescence.</title>
        <authorList>
            <person name="Tsai I.J."/>
        </authorList>
    </citation>
    <scope>NUCLEOTIDE SEQUENCE</scope>
    <source>
        <strain evidence="3">110903Hualien_Pintung</strain>
    </source>
</reference>
<evidence type="ECO:0000313" key="3">
    <source>
        <dbReference type="EMBL" id="KAF7291008.1"/>
    </source>
</evidence>
<dbReference type="GO" id="GO:0006520">
    <property type="term" value="P:amino acid metabolic process"/>
    <property type="evidence" value="ECO:0007669"/>
    <property type="project" value="UniProtKB-ARBA"/>
</dbReference>
<dbReference type="InterPro" id="IPR051719">
    <property type="entry name" value="CASTOR_mTORC1"/>
</dbReference>
<dbReference type="InterPro" id="IPR045865">
    <property type="entry name" value="ACT-like_dom_sf"/>
</dbReference>
<organism evidence="3 4">
    <name type="scientific">Mycena chlorophos</name>
    <name type="common">Agaric fungus</name>
    <name type="synonym">Agaricus chlorophos</name>
    <dbReference type="NCBI Taxonomy" id="658473"/>
    <lineage>
        <taxon>Eukaryota</taxon>
        <taxon>Fungi</taxon>
        <taxon>Dikarya</taxon>
        <taxon>Basidiomycota</taxon>
        <taxon>Agaricomycotina</taxon>
        <taxon>Agaricomycetes</taxon>
        <taxon>Agaricomycetidae</taxon>
        <taxon>Agaricales</taxon>
        <taxon>Marasmiineae</taxon>
        <taxon>Mycenaceae</taxon>
        <taxon>Mycena</taxon>
    </lineage>
</organism>
<dbReference type="Gene3D" id="3.30.2130.10">
    <property type="entry name" value="VC0802-like"/>
    <property type="match status" value="2"/>
</dbReference>
<evidence type="ECO:0000256" key="1">
    <source>
        <dbReference type="SAM" id="MobiDB-lite"/>
    </source>
</evidence>